<dbReference type="CDD" id="cd06170">
    <property type="entry name" value="LuxR_C_like"/>
    <property type="match status" value="1"/>
</dbReference>
<dbReference type="InterPro" id="IPR016032">
    <property type="entry name" value="Sig_transdc_resp-reg_C-effctor"/>
</dbReference>
<accession>E6MDK9</accession>
<dbReference type="AlphaFoldDB" id="E6MDK9"/>
<proteinExistence type="predicted"/>
<evidence type="ECO:0000259" key="4">
    <source>
        <dbReference type="PROSITE" id="PS50043"/>
    </source>
</evidence>
<dbReference type="InterPro" id="IPR011990">
    <property type="entry name" value="TPR-like_helical_dom_sf"/>
</dbReference>
<dbReference type="Gene3D" id="1.10.10.10">
    <property type="entry name" value="Winged helix-like DNA-binding domain superfamily/Winged helix DNA-binding domain"/>
    <property type="match status" value="1"/>
</dbReference>
<keyword evidence="2" id="KW-0238">DNA-binding</keyword>
<evidence type="ECO:0000256" key="1">
    <source>
        <dbReference type="ARBA" id="ARBA00023015"/>
    </source>
</evidence>
<dbReference type="InterPro" id="IPR041617">
    <property type="entry name" value="TPR_MalT"/>
</dbReference>
<dbReference type="HOGENOM" id="CLU_356342_0_0_9"/>
<dbReference type="SUPFAM" id="SSF48452">
    <property type="entry name" value="TPR-like"/>
    <property type="match status" value="1"/>
</dbReference>
<dbReference type="PANTHER" id="PTHR44688">
    <property type="entry name" value="DNA-BINDING TRANSCRIPTIONAL ACTIVATOR DEVR_DOSR"/>
    <property type="match status" value="1"/>
</dbReference>
<gene>
    <name evidence="5" type="ORF">HMP0721_0091</name>
</gene>
<dbReference type="InterPro" id="IPR000792">
    <property type="entry name" value="Tscrpt_reg_LuxR_C"/>
</dbReference>
<evidence type="ECO:0000256" key="3">
    <source>
        <dbReference type="ARBA" id="ARBA00023163"/>
    </source>
</evidence>
<dbReference type="GO" id="GO:0003677">
    <property type="term" value="F:DNA binding"/>
    <property type="evidence" value="ECO:0007669"/>
    <property type="project" value="UniProtKB-KW"/>
</dbReference>
<protein>
    <submittedName>
        <fullName evidence="5">Transcriptional regulator, LuxR family</fullName>
    </submittedName>
</protein>
<dbReference type="SUPFAM" id="SSF52540">
    <property type="entry name" value="P-loop containing nucleoside triphosphate hydrolases"/>
    <property type="match status" value="1"/>
</dbReference>
<comment type="caution">
    <text evidence="5">The sequence shown here is derived from an EMBL/GenBank/DDBJ whole genome shotgun (WGS) entry which is preliminary data.</text>
</comment>
<evidence type="ECO:0000313" key="5">
    <source>
        <dbReference type="EMBL" id="EFV02809.1"/>
    </source>
</evidence>
<dbReference type="SUPFAM" id="SSF46894">
    <property type="entry name" value="C-terminal effector domain of the bipartite response regulators"/>
    <property type="match status" value="1"/>
</dbReference>
<dbReference type="STRING" id="887929.HMP0721_0091"/>
<evidence type="ECO:0000313" key="6">
    <source>
        <dbReference type="Proteomes" id="UP000004754"/>
    </source>
</evidence>
<sequence length="817" mass="93127">MKRIEQKPVHGGRTLDEKYLPPRAALHKLDQARKQKQTVYLHGVMGTGKTSLITYFLKDSAFVYYSAIRTEAADLTAEAGTFSPFAVVIDDLEVLAEDRREAFYLAVERLIRQKDVWLVLISRSMMPRWLAPLYVYYPFAEIGEKDLVFSEEKQREYLAREGIKISSSENAHLRALTMGNPLALRMAARIILESVAENGGAERGKLISQTMIDRLEDAFGELIAHWACRWWPDALMVFLMKLSVVADFTLPMAQVITGSDQAGTYLLECQEYGGFICTFRRYREMRYQIYEPLRQYLEKQLKLKNTAKAVAAVYQRASLAYERAGDLIKAVEMAEKSGDGERRLQLLIASAAASVWLRHFWQLRRYYLALPAEVIRGNAALMTAMSVIEALSFHDEASEAWYQALLTAAQTASPGERQLARERIIFLDVVLPTHSSAQVIHQLLKWENITKITDSPGGKNVMDRISLCGETPSIMNGLRDFCDWIRENRRNAELVSTDIDWLFGRFGKSVWLLVTAEFQFERGESSQQTTMATQRGLMLADAENKLAYVFVAVTLLAQQYMFDHAADEALDMLEGLLERTMDEAPELTANVEAVAVRVMLYQGRDPRIADWLNRENNNETAFNSLDAFYYLAKVRVYLAWGRVKKAQSLLQRLLVFARRRNRVYLGIEVTVLMAITLYRLGESAWKTLLQDAITEAEDYYLVRILVREGPVLTPLFHKGRFLWHDAGFKKQVLAESRRMAELYPDYLKARGESPVNLPEMALTILKYQAEGLTAKEIGEAVGLSEAGVKYYNKETYRKLGVHSKTEAVMAARSRKLI</sequence>
<dbReference type="Gene3D" id="3.40.50.300">
    <property type="entry name" value="P-loop containing nucleotide triphosphate hydrolases"/>
    <property type="match status" value="1"/>
</dbReference>
<keyword evidence="1" id="KW-0805">Transcription regulation</keyword>
<dbReference type="PANTHER" id="PTHR44688:SF16">
    <property type="entry name" value="DNA-BINDING TRANSCRIPTIONAL ACTIVATOR DEVR_DOSR"/>
    <property type="match status" value="1"/>
</dbReference>
<dbReference type="EMBL" id="AEQN01000004">
    <property type="protein sequence ID" value="EFV02809.1"/>
    <property type="molecule type" value="Genomic_DNA"/>
</dbReference>
<dbReference type="Proteomes" id="UP000004754">
    <property type="component" value="Unassembled WGS sequence"/>
</dbReference>
<evidence type="ECO:0000256" key="2">
    <source>
        <dbReference type="ARBA" id="ARBA00023125"/>
    </source>
</evidence>
<keyword evidence="3" id="KW-0804">Transcription</keyword>
<dbReference type="eggNOG" id="COG2909">
    <property type="taxonomic scope" value="Bacteria"/>
</dbReference>
<dbReference type="Pfam" id="PF17874">
    <property type="entry name" value="TPR_MalT"/>
    <property type="match status" value="1"/>
</dbReference>
<keyword evidence="6" id="KW-1185">Reference proteome</keyword>
<dbReference type="Pfam" id="PF00196">
    <property type="entry name" value="GerE"/>
    <property type="match status" value="1"/>
</dbReference>
<reference evidence="5 6" key="1">
    <citation type="submission" date="2010-12" db="EMBL/GenBank/DDBJ databases">
        <authorList>
            <person name="Muzny D."/>
            <person name="Qin X."/>
            <person name="Deng J."/>
            <person name="Jiang H."/>
            <person name="Liu Y."/>
            <person name="Qu J."/>
            <person name="Song X.-Z."/>
            <person name="Zhang L."/>
            <person name="Thornton R."/>
            <person name="Coyle M."/>
            <person name="Francisco L."/>
            <person name="Jackson L."/>
            <person name="Javaid M."/>
            <person name="Korchina V."/>
            <person name="Kovar C."/>
            <person name="Mata R."/>
            <person name="Mathew T."/>
            <person name="Ngo R."/>
            <person name="Nguyen L."/>
            <person name="Nguyen N."/>
            <person name="Okwuonu G."/>
            <person name="Ongeri F."/>
            <person name="Pham C."/>
            <person name="Simmons D."/>
            <person name="Wilczek-Boney K."/>
            <person name="Hale W."/>
            <person name="Jakkamsetti A."/>
            <person name="Pham P."/>
            <person name="Ruth R."/>
            <person name="San Lucas F."/>
            <person name="Warren J."/>
            <person name="Zhang J."/>
            <person name="Zhao Z."/>
            <person name="Zhou C."/>
            <person name="Zhu D."/>
            <person name="Lee S."/>
            <person name="Bess C."/>
            <person name="Blankenburg K."/>
            <person name="Forbes L."/>
            <person name="Fu Q."/>
            <person name="Gubbala S."/>
            <person name="Hirani K."/>
            <person name="Jayaseelan J.C."/>
            <person name="Lara F."/>
            <person name="Munidasa M."/>
            <person name="Palculict T."/>
            <person name="Patil S."/>
            <person name="Pu L.-L."/>
            <person name="Saada N."/>
            <person name="Tang L."/>
            <person name="Weissenberger G."/>
            <person name="Zhu Y."/>
            <person name="Hemphill L."/>
            <person name="Shang Y."/>
            <person name="Youmans B."/>
            <person name="Ayvaz T."/>
            <person name="Ross M."/>
            <person name="Santibanez J."/>
            <person name="Aqrawi P."/>
            <person name="Gross S."/>
            <person name="Joshi V."/>
            <person name="Fowler G."/>
            <person name="Nazareth L."/>
            <person name="Reid J."/>
            <person name="Worley K."/>
            <person name="Petrosino J."/>
            <person name="Highlander S."/>
            <person name="Gibbs R."/>
        </authorList>
    </citation>
    <scope>NUCLEOTIDE SEQUENCE [LARGE SCALE GENOMIC DNA]</scope>
    <source>
        <strain evidence="5 6">ATCC 23263</strain>
    </source>
</reference>
<dbReference type="SMART" id="SM00421">
    <property type="entry name" value="HTH_LUXR"/>
    <property type="match status" value="1"/>
</dbReference>
<organism evidence="5 6">
    <name type="scientific">Pseudoramibacter alactolyticus ATCC 23263</name>
    <dbReference type="NCBI Taxonomy" id="887929"/>
    <lineage>
        <taxon>Bacteria</taxon>
        <taxon>Bacillati</taxon>
        <taxon>Bacillota</taxon>
        <taxon>Clostridia</taxon>
        <taxon>Eubacteriales</taxon>
        <taxon>Eubacteriaceae</taxon>
        <taxon>Pseudoramibacter</taxon>
    </lineage>
</organism>
<dbReference type="Gene3D" id="1.25.40.10">
    <property type="entry name" value="Tetratricopeptide repeat domain"/>
    <property type="match status" value="1"/>
</dbReference>
<dbReference type="InterPro" id="IPR036388">
    <property type="entry name" value="WH-like_DNA-bd_sf"/>
</dbReference>
<dbReference type="GO" id="GO:0006355">
    <property type="term" value="P:regulation of DNA-templated transcription"/>
    <property type="evidence" value="ECO:0007669"/>
    <property type="project" value="InterPro"/>
</dbReference>
<feature type="domain" description="HTH luxR-type" evidence="4">
    <location>
        <begin position="750"/>
        <end position="815"/>
    </location>
</feature>
<dbReference type="RefSeq" id="WP_006597509.1">
    <property type="nucleotide sequence ID" value="NZ_GL622359.1"/>
</dbReference>
<dbReference type="PROSITE" id="PS50043">
    <property type="entry name" value="HTH_LUXR_2"/>
    <property type="match status" value="1"/>
</dbReference>
<dbReference type="InterPro" id="IPR027417">
    <property type="entry name" value="P-loop_NTPase"/>
</dbReference>
<dbReference type="OrthoDB" id="2039528at2"/>
<name>E6MDK9_9FIRM</name>